<name>A0A1Y0CLK4_9BACI</name>
<sequence length="246" mass="27865">MSHKETERVCIKARKVYDWVTRQVQVSPKSICNSDLEGIFACDWEHEEDANIADLLCEIDPKIGPLAVECYLSDDHGRKIDVMAAHHHRHHKGFICKEIEQPGGRQSVDVELPDGTEIELQRVKVLIKGFVTVQLVDAQGRVRCCSKALPFATVQTFLLCAPDGTELDCHVTYFECDSNLIATDEFSQLDVTLALCLDIQMEADVKLEVEAKICRPREEIIEGLICPPKQFPEQCPEIFPAHRRPR</sequence>
<organism evidence="2 4">
    <name type="scientific">Sutcliffiella horikoshii</name>
    <dbReference type="NCBI Taxonomy" id="79883"/>
    <lineage>
        <taxon>Bacteria</taxon>
        <taxon>Bacillati</taxon>
        <taxon>Bacillota</taxon>
        <taxon>Bacilli</taxon>
        <taxon>Bacillales</taxon>
        <taxon>Bacillaceae</taxon>
        <taxon>Sutcliffiella</taxon>
    </lineage>
</organism>
<accession>A0A1Y0CLK4</accession>
<dbReference type="EMBL" id="VTEU01000001">
    <property type="protein sequence ID" value="TYS61126.1"/>
    <property type="molecule type" value="Genomic_DNA"/>
</dbReference>
<dbReference type="AlphaFoldDB" id="A0A1Y0CLK4"/>
<dbReference type="Proteomes" id="UP000195573">
    <property type="component" value="Chromosome"/>
</dbReference>
<evidence type="ECO:0008006" key="5">
    <source>
        <dbReference type="Google" id="ProtNLM"/>
    </source>
</evidence>
<dbReference type="EMBL" id="CP020880">
    <property type="protein sequence ID" value="ART75846.1"/>
    <property type="molecule type" value="Genomic_DNA"/>
</dbReference>
<keyword evidence="3" id="KW-1185">Reference proteome</keyword>
<dbReference type="RefSeq" id="WP_088017697.1">
    <property type="nucleotide sequence ID" value="NZ_CP020880.1"/>
</dbReference>
<reference evidence="1 3" key="1">
    <citation type="submission" date="2017-04" db="EMBL/GenBank/DDBJ databases">
        <title>Complete Genome Sequence of the Bacillus horikoshii 20a strain from Cuatro Cienegas, Coahuila, Mexico.</title>
        <authorList>
            <person name="Zarza E."/>
            <person name="Alcaraz L.D."/>
            <person name="Aguilar-Salinas B."/>
            <person name="Islas A."/>
            <person name="Olmedo-Alvarez G."/>
        </authorList>
    </citation>
    <scope>NUCLEOTIDE SEQUENCE [LARGE SCALE GENOMIC DNA]</scope>
    <source>
        <strain evidence="1 3">20a</strain>
    </source>
</reference>
<dbReference type="Proteomes" id="UP000323393">
    <property type="component" value="Unassembled WGS sequence"/>
</dbReference>
<gene>
    <name evidence="1" type="ORF">B4U37_07295</name>
    <name evidence="2" type="ORF">FZC74_02295</name>
</gene>
<evidence type="ECO:0000313" key="2">
    <source>
        <dbReference type="EMBL" id="TYS61126.1"/>
    </source>
</evidence>
<protein>
    <recommendedName>
        <fullName evidence="5">SipL SPOCS domain-containing protein</fullName>
    </recommendedName>
</protein>
<evidence type="ECO:0000313" key="4">
    <source>
        <dbReference type="Proteomes" id="UP000323393"/>
    </source>
</evidence>
<proteinExistence type="predicted"/>
<dbReference type="KEGG" id="bhk:B4U37_07295"/>
<reference evidence="2 4" key="2">
    <citation type="submission" date="2019-08" db="EMBL/GenBank/DDBJ databases">
        <title>Bacillus genomes from the desert of Cuatro Cienegas, Coahuila.</title>
        <authorList>
            <person name="Olmedo-Alvarez G."/>
        </authorList>
    </citation>
    <scope>NUCLEOTIDE SEQUENCE [LARGE SCALE GENOMIC DNA]</scope>
    <source>
        <strain evidence="2 4">CH88_3T</strain>
    </source>
</reference>
<evidence type="ECO:0000313" key="3">
    <source>
        <dbReference type="Proteomes" id="UP000195573"/>
    </source>
</evidence>
<evidence type="ECO:0000313" key="1">
    <source>
        <dbReference type="EMBL" id="ART75846.1"/>
    </source>
</evidence>
<dbReference type="GeneID" id="96738230"/>